<evidence type="ECO:0000313" key="7">
    <source>
        <dbReference type="EMBL" id="KGH31269.1"/>
    </source>
</evidence>
<sequence>MDTIHAFIMPSDPQSTFIAHRRELLAWLTYRVHDMHVAQDMLQEIFLRFIEVTAAAPVQDARAYLFQMARNMLVDMARQQEVRKTAAVAPEELVHIADTAPGPDQSLAGRQRLLQLAEALQELPPLTQDIFMRVRVQEQSYQQVAEALEISTSSVQKHLARALAHAMARLPLH</sequence>
<dbReference type="InterPro" id="IPR007627">
    <property type="entry name" value="RNA_pol_sigma70_r2"/>
</dbReference>
<dbReference type="PANTHER" id="PTHR43133">
    <property type="entry name" value="RNA POLYMERASE ECF-TYPE SIGMA FACTO"/>
    <property type="match status" value="1"/>
</dbReference>
<proteinExistence type="inferred from homology"/>
<evidence type="ECO:0000256" key="2">
    <source>
        <dbReference type="ARBA" id="ARBA00023015"/>
    </source>
</evidence>
<dbReference type="InterPro" id="IPR039425">
    <property type="entry name" value="RNA_pol_sigma-70-like"/>
</dbReference>
<dbReference type="EMBL" id="AWOR01000021">
    <property type="protein sequence ID" value="KGH31269.1"/>
    <property type="molecule type" value="Genomic_DNA"/>
</dbReference>
<name>A0A096FMX1_COMTE</name>
<feature type="domain" description="RNA polymerase sigma factor 70 region 4 type 2" evidence="6">
    <location>
        <begin position="114"/>
        <end position="165"/>
    </location>
</feature>
<dbReference type="GO" id="GO:0006352">
    <property type="term" value="P:DNA-templated transcription initiation"/>
    <property type="evidence" value="ECO:0007669"/>
    <property type="project" value="InterPro"/>
</dbReference>
<dbReference type="SUPFAM" id="SSF88659">
    <property type="entry name" value="Sigma3 and sigma4 domains of RNA polymerase sigma factors"/>
    <property type="match status" value="1"/>
</dbReference>
<dbReference type="SUPFAM" id="SSF88946">
    <property type="entry name" value="Sigma2 domain of RNA polymerase sigma factors"/>
    <property type="match status" value="1"/>
</dbReference>
<dbReference type="NCBIfam" id="TIGR02937">
    <property type="entry name" value="sigma70-ECF"/>
    <property type="match status" value="1"/>
</dbReference>
<dbReference type="Proteomes" id="UP000029553">
    <property type="component" value="Unassembled WGS sequence"/>
</dbReference>
<organism evidence="7 8">
    <name type="scientific">Comamonas testosteroni</name>
    <name type="common">Pseudomonas testosteroni</name>
    <dbReference type="NCBI Taxonomy" id="285"/>
    <lineage>
        <taxon>Bacteria</taxon>
        <taxon>Pseudomonadati</taxon>
        <taxon>Pseudomonadota</taxon>
        <taxon>Betaproteobacteria</taxon>
        <taxon>Burkholderiales</taxon>
        <taxon>Comamonadaceae</taxon>
        <taxon>Comamonas</taxon>
    </lineage>
</organism>
<comment type="caution">
    <text evidence="7">The sequence shown here is derived from an EMBL/GenBank/DDBJ whole genome shotgun (WGS) entry which is preliminary data.</text>
</comment>
<dbReference type="Pfam" id="PF04542">
    <property type="entry name" value="Sigma70_r2"/>
    <property type="match status" value="1"/>
</dbReference>
<dbReference type="GO" id="GO:0003677">
    <property type="term" value="F:DNA binding"/>
    <property type="evidence" value="ECO:0007669"/>
    <property type="project" value="InterPro"/>
</dbReference>
<evidence type="ECO:0000256" key="1">
    <source>
        <dbReference type="ARBA" id="ARBA00010641"/>
    </source>
</evidence>
<reference evidence="7 8" key="1">
    <citation type="submission" date="2013-09" db="EMBL/GenBank/DDBJ databases">
        <title>High correlation between genotypes and phenotypes of environmental bacteria Comamonas testosteroni strains.</title>
        <authorList>
            <person name="Liu L."/>
            <person name="Zhu W."/>
            <person name="Xia X."/>
            <person name="Xu B."/>
            <person name="Luo M."/>
            <person name="Wang G."/>
        </authorList>
    </citation>
    <scope>NUCLEOTIDE SEQUENCE [LARGE SCALE GENOMIC DNA]</scope>
    <source>
        <strain evidence="7 8">JL40</strain>
    </source>
</reference>
<protein>
    <submittedName>
        <fullName evidence="7">RNA polymerase sigma70</fullName>
    </submittedName>
</protein>
<feature type="domain" description="RNA polymerase sigma-70 region 2" evidence="5">
    <location>
        <begin position="19"/>
        <end position="81"/>
    </location>
</feature>
<evidence type="ECO:0000256" key="3">
    <source>
        <dbReference type="ARBA" id="ARBA00023082"/>
    </source>
</evidence>
<accession>A0A096FMX1</accession>
<dbReference type="InterPro" id="IPR014284">
    <property type="entry name" value="RNA_pol_sigma-70_dom"/>
</dbReference>
<dbReference type="Gene3D" id="1.10.1740.10">
    <property type="match status" value="1"/>
</dbReference>
<dbReference type="RefSeq" id="WP_052084723.1">
    <property type="nucleotide sequence ID" value="NZ_AWOR01000021.1"/>
</dbReference>
<keyword evidence="2" id="KW-0805">Transcription regulation</keyword>
<keyword evidence="3" id="KW-0731">Sigma factor</keyword>
<dbReference type="InterPro" id="IPR013324">
    <property type="entry name" value="RNA_pol_sigma_r3/r4-like"/>
</dbReference>
<evidence type="ECO:0000256" key="4">
    <source>
        <dbReference type="ARBA" id="ARBA00023163"/>
    </source>
</evidence>
<dbReference type="Gene3D" id="1.10.10.10">
    <property type="entry name" value="Winged helix-like DNA-binding domain superfamily/Winged helix DNA-binding domain"/>
    <property type="match status" value="1"/>
</dbReference>
<dbReference type="PATRIC" id="fig|285.51.peg.4556"/>
<keyword evidence="4" id="KW-0804">Transcription</keyword>
<dbReference type="AlphaFoldDB" id="A0A096FMX1"/>
<gene>
    <name evidence="7" type="ORF">P353_05110</name>
</gene>
<dbReference type="Pfam" id="PF08281">
    <property type="entry name" value="Sigma70_r4_2"/>
    <property type="match status" value="1"/>
</dbReference>
<comment type="similarity">
    <text evidence="1">Belongs to the sigma-70 factor family. ECF subfamily.</text>
</comment>
<evidence type="ECO:0000313" key="8">
    <source>
        <dbReference type="Proteomes" id="UP000029553"/>
    </source>
</evidence>
<dbReference type="InterPro" id="IPR013249">
    <property type="entry name" value="RNA_pol_sigma70_r4_t2"/>
</dbReference>
<dbReference type="GO" id="GO:0016987">
    <property type="term" value="F:sigma factor activity"/>
    <property type="evidence" value="ECO:0007669"/>
    <property type="project" value="UniProtKB-KW"/>
</dbReference>
<evidence type="ECO:0000259" key="5">
    <source>
        <dbReference type="Pfam" id="PF04542"/>
    </source>
</evidence>
<dbReference type="InterPro" id="IPR036388">
    <property type="entry name" value="WH-like_DNA-bd_sf"/>
</dbReference>
<evidence type="ECO:0000259" key="6">
    <source>
        <dbReference type="Pfam" id="PF08281"/>
    </source>
</evidence>
<dbReference type="PANTHER" id="PTHR43133:SF63">
    <property type="entry name" value="RNA POLYMERASE SIGMA FACTOR FECI-RELATED"/>
    <property type="match status" value="1"/>
</dbReference>
<dbReference type="InterPro" id="IPR013325">
    <property type="entry name" value="RNA_pol_sigma_r2"/>
</dbReference>